<feature type="region of interest" description="Disordered" evidence="1">
    <location>
        <begin position="70"/>
        <end position="93"/>
    </location>
</feature>
<gene>
    <name evidence="3" type="ORF">Csa_2G302050</name>
</gene>
<dbReference type="Proteomes" id="UP000029981">
    <property type="component" value="Chromosome 2"/>
</dbReference>
<protein>
    <submittedName>
        <fullName evidence="3">Uncharacterized protein</fullName>
    </submittedName>
</protein>
<reference evidence="3 4" key="1">
    <citation type="journal article" date="2009" name="Nat. Genet.">
        <title>The genome of the cucumber, Cucumis sativus L.</title>
        <authorList>
            <person name="Huang S."/>
            <person name="Li R."/>
            <person name="Zhang Z."/>
            <person name="Li L."/>
            <person name="Gu X."/>
            <person name="Fan W."/>
            <person name="Lucas W.J."/>
            <person name="Wang X."/>
            <person name="Xie B."/>
            <person name="Ni P."/>
            <person name="Ren Y."/>
            <person name="Zhu H."/>
            <person name="Li J."/>
            <person name="Lin K."/>
            <person name="Jin W."/>
            <person name="Fei Z."/>
            <person name="Li G."/>
            <person name="Staub J."/>
            <person name="Kilian A."/>
            <person name="van der Vossen E.A."/>
            <person name="Wu Y."/>
            <person name="Guo J."/>
            <person name="He J."/>
            <person name="Jia Z."/>
            <person name="Ren Y."/>
            <person name="Tian G."/>
            <person name="Lu Y."/>
            <person name="Ruan J."/>
            <person name="Qian W."/>
            <person name="Wang M."/>
            <person name="Huang Q."/>
            <person name="Li B."/>
            <person name="Xuan Z."/>
            <person name="Cao J."/>
            <person name="Asan"/>
            <person name="Wu Z."/>
            <person name="Zhang J."/>
            <person name="Cai Q."/>
            <person name="Bai Y."/>
            <person name="Zhao B."/>
            <person name="Han Y."/>
            <person name="Li Y."/>
            <person name="Li X."/>
            <person name="Wang S."/>
            <person name="Shi Q."/>
            <person name="Liu S."/>
            <person name="Cho W.K."/>
            <person name="Kim J.Y."/>
            <person name="Xu Y."/>
            <person name="Heller-Uszynska K."/>
            <person name="Miao H."/>
            <person name="Cheng Z."/>
            <person name="Zhang S."/>
            <person name="Wu J."/>
            <person name="Yang Y."/>
            <person name="Kang H."/>
            <person name="Li M."/>
            <person name="Liang H."/>
            <person name="Ren X."/>
            <person name="Shi Z."/>
            <person name="Wen M."/>
            <person name="Jian M."/>
            <person name="Yang H."/>
            <person name="Zhang G."/>
            <person name="Yang Z."/>
            <person name="Chen R."/>
            <person name="Liu S."/>
            <person name="Li J."/>
            <person name="Ma L."/>
            <person name="Liu H."/>
            <person name="Zhou Y."/>
            <person name="Zhao J."/>
            <person name="Fang X."/>
            <person name="Li G."/>
            <person name="Fang L."/>
            <person name="Li Y."/>
            <person name="Liu D."/>
            <person name="Zheng H."/>
            <person name="Zhang Y."/>
            <person name="Qin N."/>
            <person name="Li Z."/>
            <person name="Yang G."/>
            <person name="Yang S."/>
            <person name="Bolund L."/>
            <person name="Kristiansen K."/>
            <person name="Zheng H."/>
            <person name="Li S."/>
            <person name="Zhang X."/>
            <person name="Yang H."/>
            <person name="Wang J."/>
            <person name="Sun R."/>
            <person name="Zhang B."/>
            <person name="Jiang S."/>
            <person name="Wang J."/>
            <person name="Du Y."/>
            <person name="Li S."/>
        </authorList>
    </citation>
    <scope>NUCLEOTIDE SEQUENCE [LARGE SCALE GENOMIC DNA]</scope>
    <source>
        <strain evidence="4">cv. 9930</strain>
    </source>
</reference>
<keyword evidence="4" id="KW-1185">Reference proteome</keyword>
<evidence type="ECO:0000313" key="4">
    <source>
        <dbReference type="Proteomes" id="UP000029981"/>
    </source>
</evidence>
<proteinExistence type="predicted"/>
<feature type="chain" id="PRO_5001966127" evidence="2">
    <location>
        <begin position="33"/>
        <end position="93"/>
    </location>
</feature>
<evidence type="ECO:0000313" key="3">
    <source>
        <dbReference type="EMBL" id="KGN62138.1"/>
    </source>
</evidence>
<accession>A0A0A0LK15</accession>
<dbReference type="OMA" id="HCDASRF"/>
<dbReference type="AlphaFoldDB" id="A0A0A0LK15"/>
<dbReference type="Gramene" id="KGN62138">
    <property type="protein sequence ID" value="KGN62138"/>
    <property type="gene ID" value="Csa_2G302050"/>
</dbReference>
<reference evidence="3 4" key="4">
    <citation type="journal article" date="2011" name="BMC Genomics">
        <title>RNA-Seq improves annotation of protein-coding genes in the cucumber genome.</title>
        <authorList>
            <person name="Li Z."/>
            <person name="Zhang Z."/>
            <person name="Yan P."/>
            <person name="Huang S."/>
            <person name="Fei Z."/>
            <person name="Lin K."/>
        </authorList>
    </citation>
    <scope>NUCLEOTIDE SEQUENCE [LARGE SCALE GENOMIC DNA]</scope>
    <source>
        <strain evidence="4">cv. 9930</strain>
    </source>
</reference>
<name>A0A0A0LK15_CUCSA</name>
<sequence length="93" mass="10695">MVEFRKRPSHLIMISLLLLLLFLFFIIYYCNASTASSPSSLSSSYFSKNYNNNNPTTKPHFYGFFPKRTIPIPSSTPSRKHNDIGFQTWPSSP</sequence>
<keyword evidence="2" id="KW-0732">Signal</keyword>
<dbReference type="EMBL" id="CM002923">
    <property type="protein sequence ID" value="KGN62138.1"/>
    <property type="molecule type" value="Genomic_DNA"/>
</dbReference>
<evidence type="ECO:0000256" key="1">
    <source>
        <dbReference type="SAM" id="MobiDB-lite"/>
    </source>
</evidence>
<feature type="signal peptide" evidence="2">
    <location>
        <begin position="1"/>
        <end position="32"/>
    </location>
</feature>
<reference evidence="3 4" key="2">
    <citation type="journal article" date="2009" name="PLoS ONE">
        <title>An integrated genetic and cytogenetic map of the cucumber genome.</title>
        <authorList>
            <person name="Ren Y."/>
            <person name="Zhang Z."/>
            <person name="Liu J."/>
            <person name="Staub J.E."/>
            <person name="Han Y."/>
            <person name="Cheng Z."/>
            <person name="Li X."/>
            <person name="Lu J."/>
            <person name="Miao H."/>
            <person name="Kang H."/>
            <person name="Xie B."/>
            <person name="Gu X."/>
            <person name="Wang X."/>
            <person name="Du Y."/>
            <person name="Jin W."/>
            <person name="Huang S."/>
        </authorList>
    </citation>
    <scope>NUCLEOTIDE SEQUENCE [LARGE SCALE GENOMIC DNA]</scope>
    <source>
        <strain evidence="4">cv. 9930</strain>
    </source>
</reference>
<organism evidence="3 4">
    <name type="scientific">Cucumis sativus</name>
    <name type="common">Cucumber</name>
    <dbReference type="NCBI Taxonomy" id="3659"/>
    <lineage>
        <taxon>Eukaryota</taxon>
        <taxon>Viridiplantae</taxon>
        <taxon>Streptophyta</taxon>
        <taxon>Embryophyta</taxon>
        <taxon>Tracheophyta</taxon>
        <taxon>Spermatophyta</taxon>
        <taxon>Magnoliopsida</taxon>
        <taxon>eudicotyledons</taxon>
        <taxon>Gunneridae</taxon>
        <taxon>Pentapetalae</taxon>
        <taxon>rosids</taxon>
        <taxon>fabids</taxon>
        <taxon>Cucurbitales</taxon>
        <taxon>Cucurbitaceae</taxon>
        <taxon>Benincaseae</taxon>
        <taxon>Cucumis</taxon>
    </lineage>
</organism>
<evidence type="ECO:0000256" key="2">
    <source>
        <dbReference type="SAM" id="SignalP"/>
    </source>
</evidence>
<reference evidence="3 4" key="3">
    <citation type="journal article" date="2010" name="BMC Genomics">
        <title>Transcriptome sequencing and comparative analysis of cucumber flowers with different sex types.</title>
        <authorList>
            <person name="Guo S."/>
            <person name="Zheng Y."/>
            <person name="Joung J.G."/>
            <person name="Liu S."/>
            <person name="Zhang Z."/>
            <person name="Crasta O.R."/>
            <person name="Sobral B.W."/>
            <person name="Xu Y."/>
            <person name="Huang S."/>
            <person name="Fei Z."/>
        </authorList>
    </citation>
    <scope>NUCLEOTIDE SEQUENCE [LARGE SCALE GENOMIC DNA]</scope>
    <source>
        <strain evidence="4">cv. 9930</strain>
    </source>
</reference>